<dbReference type="PROSITE" id="PS51257">
    <property type="entry name" value="PROKAR_LIPOPROTEIN"/>
    <property type="match status" value="1"/>
</dbReference>
<proteinExistence type="predicted"/>
<organism evidence="2 3">
    <name type="scientific">Fibrella aquatilis</name>
    <dbReference type="NCBI Taxonomy" id="2817059"/>
    <lineage>
        <taxon>Bacteria</taxon>
        <taxon>Pseudomonadati</taxon>
        <taxon>Bacteroidota</taxon>
        <taxon>Cytophagia</taxon>
        <taxon>Cytophagales</taxon>
        <taxon>Spirosomataceae</taxon>
        <taxon>Fibrella</taxon>
    </lineage>
</organism>
<keyword evidence="1" id="KW-1133">Transmembrane helix</keyword>
<protein>
    <submittedName>
        <fullName evidence="2">Uncharacterized protein</fullName>
    </submittedName>
</protein>
<reference evidence="2 3" key="1">
    <citation type="submission" date="2021-03" db="EMBL/GenBank/DDBJ databases">
        <title>Fibrella sp. HMF5036 genome sequencing and assembly.</title>
        <authorList>
            <person name="Kang H."/>
            <person name="Kim H."/>
            <person name="Bae S."/>
            <person name="Joh K."/>
        </authorList>
    </citation>
    <scope>NUCLEOTIDE SEQUENCE [LARGE SCALE GENOMIC DNA]</scope>
    <source>
        <strain evidence="2 3">HMF5036</strain>
    </source>
</reference>
<accession>A0A939G291</accession>
<keyword evidence="3" id="KW-1185">Reference proteome</keyword>
<sequence>MNVGIRRYTRYVDWVLLLLAVAGGCWLNERTERQFDLVTTYAPPWVYGVGLLGPLLLTIFFSWKYRLFDRGRLVGSLPVVVFLVGFLFLMDALPRCILLTNVSEATSATALQDMDVVYVNKHYARTTYIGSTIGIEHDGKVLRFESSRTNFFLLRHKRCIRAEIGQVAPSFYYIRNLQLGPGERRRARVDFWAFWLKKEGTFLVWIAAFGLVAWVVSLLFGKHLKKIRLQ</sequence>
<dbReference type="AlphaFoldDB" id="A0A939G291"/>
<feature type="transmembrane region" description="Helical" evidence="1">
    <location>
        <begin position="73"/>
        <end position="90"/>
    </location>
</feature>
<gene>
    <name evidence="2" type="ORF">J2I48_02040</name>
</gene>
<keyword evidence="1" id="KW-0812">Transmembrane</keyword>
<feature type="transmembrane region" description="Helical" evidence="1">
    <location>
        <begin position="41"/>
        <end position="61"/>
    </location>
</feature>
<dbReference type="Proteomes" id="UP000664795">
    <property type="component" value="Unassembled WGS sequence"/>
</dbReference>
<evidence type="ECO:0000313" key="3">
    <source>
        <dbReference type="Proteomes" id="UP000664795"/>
    </source>
</evidence>
<feature type="transmembrane region" description="Helical" evidence="1">
    <location>
        <begin position="12"/>
        <end position="29"/>
    </location>
</feature>
<evidence type="ECO:0000313" key="2">
    <source>
        <dbReference type="EMBL" id="MBO0929750.1"/>
    </source>
</evidence>
<comment type="caution">
    <text evidence="2">The sequence shown here is derived from an EMBL/GenBank/DDBJ whole genome shotgun (WGS) entry which is preliminary data.</text>
</comment>
<dbReference type="RefSeq" id="WP_207333700.1">
    <property type="nucleotide sequence ID" value="NZ_JAFMYU010000001.1"/>
</dbReference>
<feature type="transmembrane region" description="Helical" evidence="1">
    <location>
        <begin position="202"/>
        <end position="221"/>
    </location>
</feature>
<dbReference type="EMBL" id="JAFMYU010000001">
    <property type="protein sequence ID" value="MBO0929750.1"/>
    <property type="molecule type" value="Genomic_DNA"/>
</dbReference>
<evidence type="ECO:0000256" key="1">
    <source>
        <dbReference type="SAM" id="Phobius"/>
    </source>
</evidence>
<name>A0A939G291_9BACT</name>
<keyword evidence="1" id="KW-0472">Membrane</keyword>